<dbReference type="InterPro" id="IPR003594">
    <property type="entry name" value="HATPase_dom"/>
</dbReference>
<dbReference type="Pfam" id="PF02518">
    <property type="entry name" value="HATPase_c"/>
    <property type="match status" value="1"/>
</dbReference>
<dbReference type="RefSeq" id="WP_205184922.1">
    <property type="nucleotide sequence ID" value="NZ_JAFBFC010000002.1"/>
</dbReference>
<dbReference type="Gene3D" id="1.10.287.130">
    <property type="match status" value="1"/>
</dbReference>
<keyword evidence="6" id="KW-1133">Transmembrane helix</keyword>
<dbReference type="PROSITE" id="PS50109">
    <property type="entry name" value="HIS_KIN"/>
    <property type="match status" value="1"/>
</dbReference>
<evidence type="ECO:0000313" key="9">
    <source>
        <dbReference type="Proteomes" id="UP000809829"/>
    </source>
</evidence>
<gene>
    <name evidence="8" type="ORF">JOC83_001070</name>
</gene>
<dbReference type="InterPro" id="IPR039506">
    <property type="entry name" value="SPOB_a"/>
</dbReference>
<dbReference type="SMART" id="SM00387">
    <property type="entry name" value="HATPase_c"/>
    <property type="match status" value="1"/>
</dbReference>
<dbReference type="Gene3D" id="3.30.565.10">
    <property type="entry name" value="Histidine kinase-like ATPase, C-terminal domain"/>
    <property type="match status" value="1"/>
</dbReference>
<feature type="transmembrane region" description="Helical" evidence="6">
    <location>
        <begin position="70"/>
        <end position="88"/>
    </location>
</feature>
<dbReference type="GO" id="GO:0004673">
    <property type="term" value="F:protein histidine kinase activity"/>
    <property type="evidence" value="ECO:0007669"/>
    <property type="project" value="UniProtKB-EC"/>
</dbReference>
<evidence type="ECO:0000256" key="2">
    <source>
        <dbReference type="ARBA" id="ARBA00022741"/>
    </source>
</evidence>
<accession>A0ABS2QS02</accession>
<dbReference type="PANTHER" id="PTHR40448:SF1">
    <property type="entry name" value="TWO-COMPONENT SENSOR HISTIDINE KINASE"/>
    <property type="match status" value="1"/>
</dbReference>
<keyword evidence="1 8" id="KW-0808">Transferase</keyword>
<keyword evidence="4" id="KW-0067">ATP-binding</keyword>
<dbReference type="InterPro" id="IPR005467">
    <property type="entry name" value="His_kinase_dom"/>
</dbReference>
<name>A0ABS2QS02_9BACI</name>
<dbReference type="InterPro" id="IPR036890">
    <property type="entry name" value="HATPase_C_sf"/>
</dbReference>
<dbReference type="PANTHER" id="PTHR40448">
    <property type="entry name" value="TWO-COMPONENT SENSOR HISTIDINE KINASE"/>
    <property type="match status" value="1"/>
</dbReference>
<evidence type="ECO:0000256" key="3">
    <source>
        <dbReference type="ARBA" id="ARBA00022777"/>
    </source>
</evidence>
<proteinExistence type="predicted"/>
<reference evidence="8 9" key="1">
    <citation type="submission" date="2021-01" db="EMBL/GenBank/DDBJ databases">
        <title>Genomic Encyclopedia of Type Strains, Phase IV (KMG-IV): sequencing the most valuable type-strain genomes for metagenomic binning, comparative biology and taxonomic classification.</title>
        <authorList>
            <person name="Goeker M."/>
        </authorList>
    </citation>
    <scope>NUCLEOTIDE SEQUENCE [LARGE SCALE GENOMIC DNA]</scope>
    <source>
        <strain evidence="8 9">DSM 104297</strain>
    </source>
</reference>
<dbReference type="Pfam" id="PF14689">
    <property type="entry name" value="SPOB_a"/>
    <property type="match status" value="1"/>
</dbReference>
<sequence>MNFYPLILCITFILTLVFQPFSLLIKGGLVLLVAIGSYVIHKRSSSLSWPIVIIHLLLLSATVIASDWMVTVVLLLCFFLIEAFSFHLETRERVKKEAWHDAFTEMASTEEMFRTVRAERHDYVKHISTVHYLLEMTRIEEAKAYLDEYVGSIRHVSSYIKGEDAHIASILYRITEEANRHHVRFSLQCTTPLSALPLKAMDQVNVFMNLLENSLDAAKASAEKEIVVKTSTHGGIYIIEITNSTLPLSRERQEHLFSPFHVTEKGGHHQGLGTWIVKQTIGAHHGHINYAYKPPYLEIKIKVPIVKDS</sequence>
<dbReference type="SUPFAM" id="SSF55874">
    <property type="entry name" value="ATPase domain of HSP90 chaperone/DNA topoisomerase II/histidine kinase"/>
    <property type="match status" value="1"/>
</dbReference>
<keyword evidence="5" id="KW-0902">Two-component regulatory system</keyword>
<keyword evidence="3 8" id="KW-0418">Kinase</keyword>
<keyword evidence="9" id="KW-1185">Reference proteome</keyword>
<feature type="transmembrane region" description="Helical" evidence="6">
    <location>
        <begin position="47"/>
        <end position="64"/>
    </location>
</feature>
<dbReference type="Proteomes" id="UP000809829">
    <property type="component" value="Unassembled WGS sequence"/>
</dbReference>
<evidence type="ECO:0000256" key="5">
    <source>
        <dbReference type="ARBA" id="ARBA00023012"/>
    </source>
</evidence>
<keyword evidence="2" id="KW-0547">Nucleotide-binding</keyword>
<comment type="caution">
    <text evidence="8">The sequence shown here is derived from an EMBL/GenBank/DDBJ whole genome shotgun (WGS) entry which is preliminary data.</text>
</comment>
<evidence type="ECO:0000256" key="1">
    <source>
        <dbReference type="ARBA" id="ARBA00022679"/>
    </source>
</evidence>
<evidence type="ECO:0000256" key="6">
    <source>
        <dbReference type="SAM" id="Phobius"/>
    </source>
</evidence>
<keyword evidence="6" id="KW-0472">Membrane</keyword>
<protein>
    <submittedName>
        <fullName evidence="8">LytT family two-component system sensor histidine kinase NatK</fullName>
        <ecNumber evidence="8">2.7.13.3</ecNumber>
    </submittedName>
</protein>
<organism evidence="8 9">
    <name type="scientific">Priestia iocasae</name>
    <dbReference type="NCBI Taxonomy" id="2291674"/>
    <lineage>
        <taxon>Bacteria</taxon>
        <taxon>Bacillati</taxon>
        <taxon>Bacillota</taxon>
        <taxon>Bacilli</taxon>
        <taxon>Bacillales</taxon>
        <taxon>Bacillaceae</taxon>
        <taxon>Priestia</taxon>
    </lineage>
</organism>
<evidence type="ECO:0000313" key="8">
    <source>
        <dbReference type="EMBL" id="MBM7702236.1"/>
    </source>
</evidence>
<keyword evidence="6" id="KW-0812">Transmembrane</keyword>
<dbReference type="EMBL" id="JAFBFC010000002">
    <property type="protein sequence ID" value="MBM7702236.1"/>
    <property type="molecule type" value="Genomic_DNA"/>
</dbReference>
<feature type="domain" description="Histidine kinase" evidence="7">
    <location>
        <begin position="206"/>
        <end position="307"/>
    </location>
</feature>
<feature type="transmembrane region" description="Helical" evidence="6">
    <location>
        <begin position="6"/>
        <end position="35"/>
    </location>
</feature>
<evidence type="ECO:0000256" key="4">
    <source>
        <dbReference type="ARBA" id="ARBA00022840"/>
    </source>
</evidence>
<evidence type="ECO:0000259" key="7">
    <source>
        <dbReference type="PROSITE" id="PS50109"/>
    </source>
</evidence>
<dbReference type="EC" id="2.7.13.3" evidence="8"/>